<dbReference type="EMBL" id="CM055729">
    <property type="protein sequence ID" value="KAJ8015435.1"/>
    <property type="molecule type" value="Genomic_DNA"/>
</dbReference>
<dbReference type="Proteomes" id="UP001157502">
    <property type="component" value="Chromosome 2"/>
</dbReference>
<evidence type="ECO:0000313" key="2">
    <source>
        <dbReference type="Proteomes" id="UP001157502"/>
    </source>
</evidence>
<name>A0ACC2HI84_DALPE</name>
<evidence type="ECO:0000313" key="1">
    <source>
        <dbReference type="EMBL" id="KAJ8015435.1"/>
    </source>
</evidence>
<gene>
    <name evidence="1" type="ORF">DPEC_G00026090</name>
</gene>
<accession>A0ACC2HI84</accession>
<protein>
    <submittedName>
        <fullName evidence="1">Uncharacterized protein</fullName>
    </submittedName>
</protein>
<reference evidence="1" key="1">
    <citation type="submission" date="2021-05" db="EMBL/GenBank/DDBJ databases">
        <authorList>
            <person name="Pan Q."/>
            <person name="Jouanno E."/>
            <person name="Zahm M."/>
            <person name="Klopp C."/>
            <person name="Cabau C."/>
            <person name="Louis A."/>
            <person name="Berthelot C."/>
            <person name="Parey E."/>
            <person name="Roest Crollius H."/>
            <person name="Montfort J."/>
            <person name="Robinson-Rechavi M."/>
            <person name="Bouchez O."/>
            <person name="Lampietro C."/>
            <person name="Lopez Roques C."/>
            <person name="Donnadieu C."/>
            <person name="Postlethwait J."/>
            <person name="Bobe J."/>
            <person name="Dillon D."/>
            <person name="Chandos A."/>
            <person name="von Hippel F."/>
            <person name="Guiguen Y."/>
        </authorList>
    </citation>
    <scope>NUCLEOTIDE SEQUENCE</scope>
    <source>
        <strain evidence="1">YG-Jan2019</strain>
    </source>
</reference>
<sequence>METCTHTVDQKTSPVLWLCFYFLRISTPSRRCSLSKRILLIWVACCVYMCVFFSQIGHWWPQQNRRLTRHQSKSTRGLYSLRSSGDETVLDLTPVRSNVLYITMKPRRVKPAILRGTVRPKSRRKPRRTKPKERFAQKKSEPLQREEWKLKRTNGLNVSRKHINGTLHNATQNVRSKVRMKAEPSGIRIYSESAPPWFSQEDIRSMHLLADGTVTRIHEVSHNGSSPVLLFESTPDNDDDFGGNALCRGRCGVIKSPLDTSEVFAFHLDRVLGLNRSLPAVCRTCPFVQDGQLCPVLLWESFLSPGDNVENQSTVRMMWGEYQRSLKQMCWHKNVTPKPDSGCSSIHHYEWSKLALFDFLLQIYSRLDRNCCGFRPRQEDVCVELGHHQECGDKTSVELANIIHRGHDPRHLVFTNNKGFFDRGEDNLDYKLLEGIEEFPEQAVEVLSSRRLRERLLQSLFLDQLYWESQGGRQGIEKLIDVIERRAQILLTHINAHGLKVVPMNV</sequence>
<proteinExistence type="predicted"/>
<organism evidence="1 2">
    <name type="scientific">Dallia pectoralis</name>
    <name type="common">Alaska blackfish</name>
    <dbReference type="NCBI Taxonomy" id="75939"/>
    <lineage>
        <taxon>Eukaryota</taxon>
        <taxon>Metazoa</taxon>
        <taxon>Chordata</taxon>
        <taxon>Craniata</taxon>
        <taxon>Vertebrata</taxon>
        <taxon>Euteleostomi</taxon>
        <taxon>Actinopterygii</taxon>
        <taxon>Neopterygii</taxon>
        <taxon>Teleostei</taxon>
        <taxon>Protacanthopterygii</taxon>
        <taxon>Esociformes</taxon>
        <taxon>Umbridae</taxon>
        <taxon>Dallia</taxon>
    </lineage>
</organism>
<comment type="caution">
    <text evidence="1">The sequence shown here is derived from an EMBL/GenBank/DDBJ whole genome shotgun (WGS) entry which is preliminary data.</text>
</comment>
<keyword evidence="2" id="KW-1185">Reference proteome</keyword>